<gene>
    <name evidence="1" type="ORF">ACAOBT_LOCUS32073</name>
</gene>
<keyword evidence="2" id="KW-1185">Reference proteome</keyword>
<organism evidence="1 2">
    <name type="scientific">Acanthoscelides obtectus</name>
    <name type="common">Bean weevil</name>
    <name type="synonym">Bruchus obtectus</name>
    <dbReference type="NCBI Taxonomy" id="200917"/>
    <lineage>
        <taxon>Eukaryota</taxon>
        <taxon>Metazoa</taxon>
        <taxon>Ecdysozoa</taxon>
        <taxon>Arthropoda</taxon>
        <taxon>Hexapoda</taxon>
        <taxon>Insecta</taxon>
        <taxon>Pterygota</taxon>
        <taxon>Neoptera</taxon>
        <taxon>Endopterygota</taxon>
        <taxon>Coleoptera</taxon>
        <taxon>Polyphaga</taxon>
        <taxon>Cucujiformia</taxon>
        <taxon>Chrysomeloidea</taxon>
        <taxon>Chrysomelidae</taxon>
        <taxon>Bruchinae</taxon>
        <taxon>Bruchini</taxon>
        <taxon>Acanthoscelides</taxon>
    </lineage>
</organism>
<feature type="non-terminal residue" evidence="1">
    <location>
        <position position="45"/>
    </location>
</feature>
<name>A0A9P0Q571_ACAOB</name>
<protein>
    <submittedName>
        <fullName evidence="1">Uncharacterized protein</fullName>
    </submittedName>
</protein>
<evidence type="ECO:0000313" key="1">
    <source>
        <dbReference type="EMBL" id="CAH2011266.1"/>
    </source>
</evidence>
<reference evidence="1" key="1">
    <citation type="submission" date="2022-03" db="EMBL/GenBank/DDBJ databases">
        <authorList>
            <person name="Sayadi A."/>
        </authorList>
    </citation>
    <scope>NUCLEOTIDE SEQUENCE</scope>
</reference>
<dbReference type="AlphaFoldDB" id="A0A9P0Q571"/>
<dbReference type="Proteomes" id="UP001152888">
    <property type="component" value="Unassembled WGS sequence"/>
</dbReference>
<evidence type="ECO:0000313" key="2">
    <source>
        <dbReference type="Proteomes" id="UP001152888"/>
    </source>
</evidence>
<dbReference type="EMBL" id="CAKOFQ010008053">
    <property type="protein sequence ID" value="CAH2011266.1"/>
    <property type="molecule type" value="Genomic_DNA"/>
</dbReference>
<sequence length="45" mass="5342">RQIWFSLYTHIRKIIGYKLIAVRNVKNHILIISMHFCQSNVESGN</sequence>
<comment type="caution">
    <text evidence="1">The sequence shown here is derived from an EMBL/GenBank/DDBJ whole genome shotgun (WGS) entry which is preliminary data.</text>
</comment>
<proteinExistence type="predicted"/>
<accession>A0A9P0Q571</accession>